<evidence type="ECO:0000313" key="2">
    <source>
        <dbReference type="EMBL" id="GIY00872.1"/>
    </source>
</evidence>
<proteinExistence type="predicted"/>
<name>A0AAV4PY92_CAEEX</name>
<sequence length="94" mass="10060">MTVRRTSVTTQMISLHNQPAQFSEESKKGQRSAQSGVVVARVHAPLSQGSRTAGDLGVSYEGRGENPGVIGRERESIYIGDAVTHAIATPRKQA</sequence>
<comment type="caution">
    <text evidence="2">The sequence shown here is derived from an EMBL/GenBank/DDBJ whole genome shotgun (WGS) entry which is preliminary data.</text>
</comment>
<gene>
    <name evidence="2" type="ORF">CEXT_706781</name>
</gene>
<reference evidence="2 3" key="1">
    <citation type="submission" date="2021-06" db="EMBL/GenBank/DDBJ databases">
        <title>Caerostris extrusa draft genome.</title>
        <authorList>
            <person name="Kono N."/>
            <person name="Arakawa K."/>
        </authorList>
    </citation>
    <scope>NUCLEOTIDE SEQUENCE [LARGE SCALE GENOMIC DNA]</scope>
</reference>
<organism evidence="2 3">
    <name type="scientific">Caerostris extrusa</name>
    <name type="common">Bark spider</name>
    <name type="synonym">Caerostris bankana</name>
    <dbReference type="NCBI Taxonomy" id="172846"/>
    <lineage>
        <taxon>Eukaryota</taxon>
        <taxon>Metazoa</taxon>
        <taxon>Ecdysozoa</taxon>
        <taxon>Arthropoda</taxon>
        <taxon>Chelicerata</taxon>
        <taxon>Arachnida</taxon>
        <taxon>Araneae</taxon>
        <taxon>Araneomorphae</taxon>
        <taxon>Entelegynae</taxon>
        <taxon>Araneoidea</taxon>
        <taxon>Araneidae</taxon>
        <taxon>Caerostris</taxon>
    </lineage>
</organism>
<feature type="compositionally biased region" description="Polar residues" evidence="1">
    <location>
        <begin position="1"/>
        <end position="23"/>
    </location>
</feature>
<dbReference type="EMBL" id="BPLR01005235">
    <property type="protein sequence ID" value="GIY00872.1"/>
    <property type="molecule type" value="Genomic_DNA"/>
</dbReference>
<evidence type="ECO:0000256" key="1">
    <source>
        <dbReference type="SAM" id="MobiDB-lite"/>
    </source>
</evidence>
<accession>A0AAV4PY92</accession>
<keyword evidence="3" id="KW-1185">Reference proteome</keyword>
<dbReference type="Proteomes" id="UP001054945">
    <property type="component" value="Unassembled WGS sequence"/>
</dbReference>
<feature type="region of interest" description="Disordered" evidence="1">
    <location>
        <begin position="49"/>
        <end position="69"/>
    </location>
</feature>
<evidence type="ECO:0000313" key="3">
    <source>
        <dbReference type="Proteomes" id="UP001054945"/>
    </source>
</evidence>
<protein>
    <submittedName>
        <fullName evidence="2">Uncharacterized protein</fullName>
    </submittedName>
</protein>
<feature type="region of interest" description="Disordered" evidence="1">
    <location>
        <begin position="1"/>
        <end position="36"/>
    </location>
</feature>
<dbReference type="AlphaFoldDB" id="A0AAV4PY92"/>